<gene>
    <name evidence="4" type="ORF">BKA67DRAFT_536078</name>
</gene>
<dbReference type="PANTHER" id="PTHR44229:SF4">
    <property type="entry name" value="15-HYDROXYPROSTAGLANDIN DEHYDROGENASE [NAD(+)]"/>
    <property type="match status" value="1"/>
</dbReference>
<dbReference type="Pfam" id="PF00106">
    <property type="entry name" value="adh_short"/>
    <property type="match status" value="1"/>
</dbReference>
<dbReference type="RefSeq" id="XP_045959051.1">
    <property type="nucleotide sequence ID" value="XM_046100104.1"/>
</dbReference>
<evidence type="ECO:0000313" key="4">
    <source>
        <dbReference type="EMBL" id="KAH6654781.1"/>
    </source>
</evidence>
<name>A0A9P8UMI5_9PEZI</name>
<evidence type="ECO:0000256" key="3">
    <source>
        <dbReference type="RuleBase" id="RU000363"/>
    </source>
</evidence>
<dbReference type="SUPFAM" id="SSF51735">
    <property type="entry name" value="NAD(P)-binding Rossmann-fold domains"/>
    <property type="match status" value="1"/>
</dbReference>
<evidence type="ECO:0000256" key="1">
    <source>
        <dbReference type="ARBA" id="ARBA00006484"/>
    </source>
</evidence>
<comment type="caution">
    <text evidence="4">The sequence shown here is derived from an EMBL/GenBank/DDBJ whole genome shotgun (WGS) entry which is preliminary data.</text>
</comment>
<comment type="similarity">
    <text evidence="1 3">Belongs to the short-chain dehydrogenases/reductases (SDR) family.</text>
</comment>
<keyword evidence="2" id="KW-0560">Oxidoreductase</keyword>
<evidence type="ECO:0008006" key="6">
    <source>
        <dbReference type="Google" id="ProtNLM"/>
    </source>
</evidence>
<dbReference type="EMBL" id="JAGPXC010000004">
    <property type="protein sequence ID" value="KAH6654781.1"/>
    <property type="molecule type" value="Genomic_DNA"/>
</dbReference>
<organism evidence="4 5">
    <name type="scientific">Truncatella angustata</name>
    <dbReference type="NCBI Taxonomy" id="152316"/>
    <lineage>
        <taxon>Eukaryota</taxon>
        <taxon>Fungi</taxon>
        <taxon>Dikarya</taxon>
        <taxon>Ascomycota</taxon>
        <taxon>Pezizomycotina</taxon>
        <taxon>Sordariomycetes</taxon>
        <taxon>Xylariomycetidae</taxon>
        <taxon>Amphisphaeriales</taxon>
        <taxon>Sporocadaceae</taxon>
        <taxon>Truncatella</taxon>
    </lineage>
</organism>
<accession>A0A9P8UMI5</accession>
<proteinExistence type="inferred from homology"/>
<evidence type="ECO:0000313" key="5">
    <source>
        <dbReference type="Proteomes" id="UP000758603"/>
    </source>
</evidence>
<sequence length="317" mass="34472">MSAYNLQGKYAIVTGGGSGINYVTVTLLLEAGCSVMIADLRLRPEAEELLSTYTGAEPGSIKALFHKTDIGNWANITTLWDATLEAFGRIDIVVNGAGIYEPPSSTFWNPPGRSTVAQDDANSEKGVYKTFSVNALGPIRLSQIAIEYWIENRHKGIEGNLFFVISVAAYITSLHTPLYEASKAAIMGFARSLGTLRKLFGIRVAGICPGGVYTPLLQQDYTSDRLTDPRMYLQPEQCAEVCLDILQKPQYGDGNIVEVVLVGTVEDSRVNVREVPFERVYLNEGMEGVPDLFAGAEEALIEALKVKGMGGPEPLIK</sequence>
<dbReference type="Gene3D" id="3.40.50.720">
    <property type="entry name" value="NAD(P)-binding Rossmann-like Domain"/>
    <property type="match status" value="1"/>
</dbReference>
<dbReference type="PRINTS" id="PR00080">
    <property type="entry name" value="SDRFAMILY"/>
</dbReference>
<dbReference type="GO" id="GO:0016616">
    <property type="term" value="F:oxidoreductase activity, acting on the CH-OH group of donors, NAD or NADP as acceptor"/>
    <property type="evidence" value="ECO:0007669"/>
    <property type="project" value="TreeGrafter"/>
</dbReference>
<dbReference type="OrthoDB" id="5296at2759"/>
<evidence type="ECO:0000256" key="2">
    <source>
        <dbReference type="ARBA" id="ARBA00023002"/>
    </source>
</evidence>
<dbReference type="PANTHER" id="PTHR44229">
    <property type="entry name" value="15-HYDROXYPROSTAGLANDIN DEHYDROGENASE [NAD(+)]"/>
    <property type="match status" value="1"/>
</dbReference>
<dbReference type="GeneID" id="70128996"/>
<dbReference type="PRINTS" id="PR00081">
    <property type="entry name" value="GDHRDH"/>
</dbReference>
<keyword evidence="5" id="KW-1185">Reference proteome</keyword>
<reference evidence="4" key="1">
    <citation type="journal article" date="2021" name="Nat. Commun.">
        <title>Genetic determinants of endophytism in the Arabidopsis root mycobiome.</title>
        <authorList>
            <person name="Mesny F."/>
            <person name="Miyauchi S."/>
            <person name="Thiergart T."/>
            <person name="Pickel B."/>
            <person name="Atanasova L."/>
            <person name="Karlsson M."/>
            <person name="Huettel B."/>
            <person name="Barry K.W."/>
            <person name="Haridas S."/>
            <person name="Chen C."/>
            <person name="Bauer D."/>
            <person name="Andreopoulos W."/>
            <person name="Pangilinan J."/>
            <person name="LaButti K."/>
            <person name="Riley R."/>
            <person name="Lipzen A."/>
            <person name="Clum A."/>
            <person name="Drula E."/>
            <person name="Henrissat B."/>
            <person name="Kohler A."/>
            <person name="Grigoriev I.V."/>
            <person name="Martin F.M."/>
            <person name="Hacquard S."/>
        </authorList>
    </citation>
    <scope>NUCLEOTIDE SEQUENCE</scope>
    <source>
        <strain evidence="4">MPI-SDFR-AT-0073</strain>
    </source>
</reference>
<dbReference type="GO" id="GO:0005737">
    <property type="term" value="C:cytoplasm"/>
    <property type="evidence" value="ECO:0007669"/>
    <property type="project" value="TreeGrafter"/>
</dbReference>
<dbReference type="InterPro" id="IPR002347">
    <property type="entry name" value="SDR_fam"/>
</dbReference>
<dbReference type="AlphaFoldDB" id="A0A9P8UMI5"/>
<protein>
    <recommendedName>
        <fullName evidence="6">15-hydroxyprostaglandin dehydrogenase</fullName>
    </recommendedName>
</protein>
<dbReference type="Proteomes" id="UP000758603">
    <property type="component" value="Unassembled WGS sequence"/>
</dbReference>
<dbReference type="InterPro" id="IPR036291">
    <property type="entry name" value="NAD(P)-bd_dom_sf"/>
</dbReference>